<protein>
    <recommendedName>
        <fullName evidence="3">Heterokaryon incompatibility domain-containing protein</fullName>
    </recommendedName>
</protein>
<keyword evidence="2" id="KW-0732">Signal</keyword>
<dbReference type="InterPro" id="IPR010730">
    <property type="entry name" value="HET"/>
</dbReference>
<dbReference type="PANTHER" id="PTHR33112:SF12">
    <property type="entry name" value="HETEROKARYON INCOMPATIBILITY DOMAIN-CONTAINING PROTEIN"/>
    <property type="match status" value="1"/>
</dbReference>
<dbReference type="PANTHER" id="PTHR33112">
    <property type="entry name" value="DOMAIN PROTEIN, PUTATIVE-RELATED"/>
    <property type="match status" value="1"/>
</dbReference>
<dbReference type="OrthoDB" id="5125733at2759"/>
<dbReference type="AlphaFoldDB" id="A0A0C9W8D3"/>
<evidence type="ECO:0000259" key="3">
    <source>
        <dbReference type="Pfam" id="PF06985"/>
    </source>
</evidence>
<feature type="chain" id="PRO_5002215795" description="Heterokaryon incompatibility domain-containing protein" evidence="2">
    <location>
        <begin position="20"/>
        <end position="775"/>
    </location>
</feature>
<evidence type="ECO:0000256" key="1">
    <source>
        <dbReference type="SAM" id="MobiDB-lite"/>
    </source>
</evidence>
<evidence type="ECO:0000313" key="4">
    <source>
        <dbReference type="EMBL" id="KIJ63678.1"/>
    </source>
</evidence>
<feature type="domain" description="Heterokaryon incompatibility" evidence="3">
    <location>
        <begin position="270"/>
        <end position="416"/>
    </location>
</feature>
<reference evidence="4 5" key="1">
    <citation type="submission" date="2014-04" db="EMBL/GenBank/DDBJ databases">
        <title>Evolutionary Origins and Diversification of the Mycorrhizal Mutualists.</title>
        <authorList>
            <consortium name="DOE Joint Genome Institute"/>
            <consortium name="Mycorrhizal Genomics Consortium"/>
            <person name="Kohler A."/>
            <person name="Kuo A."/>
            <person name="Nagy L.G."/>
            <person name="Floudas D."/>
            <person name="Copeland A."/>
            <person name="Barry K.W."/>
            <person name="Cichocki N."/>
            <person name="Veneault-Fourrey C."/>
            <person name="LaButti K."/>
            <person name="Lindquist E.A."/>
            <person name="Lipzen A."/>
            <person name="Lundell T."/>
            <person name="Morin E."/>
            <person name="Murat C."/>
            <person name="Riley R."/>
            <person name="Ohm R."/>
            <person name="Sun H."/>
            <person name="Tunlid A."/>
            <person name="Henrissat B."/>
            <person name="Grigoriev I.V."/>
            <person name="Hibbett D.S."/>
            <person name="Martin F."/>
        </authorList>
    </citation>
    <scope>NUCLEOTIDE SEQUENCE [LARGE SCALE GENOMIC DNA]</scope>
    <source>
        <strain evidence="4 5">MD-312</strain>
    </source>
</reference>
<evidence type="ECO:0000313" key="5">
    <source>
        <dbReference type="Proteomes" id="UP000053820"/>
    </source>
</evidence>
<gene>
    <name evidence="4" type="ORF">HYDPIDRAFT_175984</name>
</gene>
<name>A0A0C9W8D3_9AGAM</name>
<dbReference type="Pfam" id="PF06985">
    <property type="entry name" value="HET"/>
    <property type="match status" value="1"/>
</dbReference>
<organism evidence="4 5">
    <name type="scientific">Hydnomerulius pinastri MD-312</name>
    <dbReference type="NCBI Taxonomy" id="994086"/>
    <lineage>
        <taxon>Eukaryota</taxon>
        <taxon>Fungi</taxon>
        <taxon>Dikarya</taxon>
        <taxon>Basidiomycota</taxon>
        <taxon>Agaricomycotina</taxon>
        <taxon>Agaricomycetes</taxon>
        <taxon>Agaricomycetidae</taxon>
        <taxon>Boletales</taxon>
        <taxon>Boletales incertae sedis</taxon>
        <taxon>Leucogyrophana</taxon>
    </lineage>
</organism>
<accession>A0A0C9W8D3</accession>
<dbReference type="Proteomes" id="UP000053820">
    <property type="component" value="Unassembled WGS sequence"/>
</dbReference>
<dbReference type="EMBL" id="KN839850">
    <property type="protein sequence ID" value="KIJ63678.1"/>
    <property type="molecule type" value="Genomic_DNA"/>
</dbReference>
<dbReference type="HOGENOM" id="CLU_003953_5_1_1"/>
<feature type="signal peptide" evidence="2">
    <location>
        <begin position="1"/>
        <end position="19"/>
    </location>
</feature>
<evidence type="ECO:0000256" key="2">
    <source>
        <dbReference type="SAM" id="SignalP"/>
    </source>
</evidence>
<feature type="region of interest" description="Disordered" evidence="1">
    <location>
        <begin position="40"/>
        <end position="59"/>
    </location>
</feature>
<keyword evidence="5" id="KW-1185">Reference proteome</keyword>
<sequence>MTSFVVFAYLTVRLGVLVSSEGRSGVKEWAYETRQHFSRKRSAEESEGSEGSTVLINHDMDGDSAAETDSLLCATCSALDLHHIFHDGIPREESIPLGPLIGILARAEQCSFCRLIKTAFRRTWVLDKQEPDVDLTGIDCSLFAMECGCLRDPAPPERERCHRLFILPSDRPQRIYDVMLAAQSGLTLDIQLLEDDASIFERSREIHGRKVGETIDIGLIRKWIELCEGEHQADCESVWWRGEDQALPETVRMVDVDAMSLVTAPPACRYVALSYLWGGLDAEYQTTRANIAQRAAPGGLDISVLPGTISESIHLTRELGERYLWVDALCIIQDSPEDKAVQIGVMDLIYGSAFLTIFAVGGHNAEAPLPGLRSGSRTQQQHVEVIQGLHLSVPLPTLREVLAQSFWGTRGWTYQELMLSRRRLFFTKQQVYFECGQDLWCEDVFAESKRLPRSYHPLRNTGGGNFTYLRAPPSWLKKDYIIGYMTAVSQYTQRTLTNESDAVDAISALTNAIAKGFKLGGGHGVPSKAFRYGMAMVDLNHALLWQPIANTLLTRRPIPEGASWPSWSWAGWRGAVQYNDIAAGRDSPRPMETFIDSWFICDGGRLVGLSVRSIERAIAYPEEEGAITRYSPPRGSPQPEGITPLKDGTLVFHTTSASFRVERAKDTENDKDAQYAMFAIIPVATSRSAPAGRIFLPLSTESPSHLHFIVLSRTNGTSDSYDENVYGSRYSGCFLYVMAVQPVGASGTVERIGVGVVFEKAWLDARPQEKQVFLG</sequence>
<proteinExistence type="predicted"/>